<proteinExistence type="inferred from homology"/>
<dbReference type="PANTHER" id="PTHR42945:SF1">
    <property type="entry name" value="HISTIDINE BIOSYNTHESIS BIFUNCTIONAL PROTEIN HIS7"/>
    <property type="match status" value="1"/>
</dbReference>
<evidence type="ECO:0000256" key="10">
    <source>
        <dbReference type="ARBA" id="ARBA00023102"/>
    </source>
</evidence>
<comment type="similarity">
    <text evidence="6">In the N-terminal section; belongs to the PRA-CH family.</text>
</comment>
<dbReference type="SUPFAM" id="SSF141734">
    <property type="entry name" value="HisI-like"/>
    <property type="match status" value="1"/>
</dbReference>
<feature type="binding site" evidence="11">
    <location>
        <position position="84"/>
    </location>
    <ligand>
        <name>Mg(2+)</name>
        <dbReference type="ChEBI" id="CHEBI:18420"/>
    </ligand>
</feature>
<dbReference type="GO" id="GO:0004635">
    <property type="term" value="F:phosphoribosyl-AMP cyclohydrolase activity"/>
    <property type="evidence" value="ECO:0007669"/>
    <property type="project" value="UniProtKB-UniRule"/>
</dbReference>
<protein>
    <recommendedName>
        <fullName evidence="11">Phosphoribosyl-AMP cyclohydrolase</fullName>
        <shortName evidence="11">PRA-CH</shortName>
        <ecNumber evidence="11">3.5.4.19</ecNumber>
    </recommendedName>
</protein>
<comment type="subunit">
    <text evidence="11">Homodimer.</text>
</comment>
<dbReference type="GO" id="GO:0000287">
    <property type="term" value="F:magnesium ion binding"/>
    <property type="evidence" value="ECO:0007669"/>
    <property type="project" value="UniProtKB-UniRule"/>
</dbReference>
<dbReference type="GO" id="GO:0000105">
    <property type="term" value="P:L-histidine biosynthetic process"/>
    <property type="evidence" value="ECO:0007669"/>
    <property type="project" value="UniProtKB-UniRule"/>
</dbReference>
<feature type="binding site" evidence="11">
    <location>
        <position position="83"/>
    </location>
    <ligand>
        <name>Zn(2+)</name>
        <dbReference type="ChEBI" id="CHEBI:29105"/>
        <note>ligand shared between dimeric partners</note>
    </ligand>
</feature>
<dbReference type="NCBIfam" id="NF000768">
    <property type="entry name" value="PRK00051.1"/>
    <property type="match status" value="1"/>
</dbReference>
<dbReference type="FunFam" id="3.10.20.810:FF:000001">
    <property type="entry name" value="Histidine biosynthesis bifunctional protein HisIE"/>
    <property type="match status" value="1"/>
</dbReference>
<dbReference type="PANTHER" id="PTHR42945">
    <property type="entry name" value="HISTIDINE BIOSYNTHESIS BIFUNCTIONAL PROTEIN"/>
    <property type="match status" value="1"/>
</dbReference>
<feature type="binding site" evidence="11">
    <location>
        <position position="99"/>
    </location>
    <ligand>
        <name>Zn(2+)</name>
        <dbReference type="ChEBI" id="CHEBI:29105"/>
        <note>ligand shared between dimeric partners</note>
    </ligand>
</feature>
<comment type="similarity">
    <text evidence="11">Belongs to the PRA-CH family.</text>
</comment>
<evidence type="ECO:0000256" key="6">
    <source>
        <dbReference type="ARBA" id="ARBA00008299"/>
    </source>
</evidence>
<feature type="domain" description="Phosphoribosyl-AMP cyclohydrolase" evidence="12">
    <location>
        <begin position="35"/>
        <end position="108"/>
    </location>
</feature>
<dbReference type="Gene3D" id="3.10.20.810">
    <property type="entry name" value="Phosphoribosyl-AMP cyclohydrolase"/>
    <property type="match status" value="1"/>
</dbReference>
<dbReference type="AlphaFoldDB" id="A0A420W9A1"/>
<evidence type="ECO:0000256" key="7">
    <source>
        <dbReference type="ARBA" id="ARBA00022490"/>
    </source>
</evidence>
<comment type="similarity">
    <text evidence="5">In the C-terminal section; belongs to the PRA-PH family.</text>
</comment>
<dbReference type="GO" id="GO:0005737">
    <property type="term" value="C:cytoplasm"/>
    <property type="evidence" value="ECO:0007669"/>
    <property type="project" value="UniProtKB-SubCell"/>
</dbReference>
<feature type="binding site" evidence="11">
    <location>
        <position position="86"/>
    </location>
    <ligand>
        <name>Mg(2+)</name>
        <dbReference type="ChEBI" id="CHEBI:18420"/>
    </ligand>
</feature>
<evidence type="ECO:0000256" key="11">
    <source>
        <dbReference type="HAMAP-Rule" id="MF_01021"/>
    </source>
</evidence>
<dbReference type="EC" id="3.5.4.19" evidence="11"/>
<evidence type="ECO:0000256" key="1">
    <source>
        <dbReference type="ARBA" id="ARBA00000024"/>
    </source>
</evidence>
<dbReference type="InterPro" id="IPR026660">
    <property type="entry name" value="PRA-CH"/>
</dbReference>
<evidence type="ECO:0000256" key="4">
    <source>
        <dbReference type="ARBA" id="ARBA00005204"/>
    </source>
</evidence>
<comment type="caution">
    <text evidence="13">The sequence shown here is derived from an EMBL/GenBank/DDBJ whole genome shotgun (WGS) entry which is preliminary data.</text>
</comment>
<keyword evidence="10 11" id="KW-0368">Histidine biosynthesis</keyword>
<comment type="pathway">
    <text evidence="3 11">Amino-acid biosynthesis; L-histidine biosynthesis; L-histidine from 5-phospho-alpha-D-ribose 1-diphosphate: step 3/9.</text>
</comment>
<comment type="cofactor">
    <cofactor evidence="11">
        <name>Mg(2+)</name>
        <dbReference type="ChEBI" id="CHEBI:18420"/>
    </cofactor>
    <text evidence="11">Binds 1 Mg(2+) ion per subunit.</text>
</comment>
<evidence type="ECO:0000313" key="13">
    <source>
        <dbReference type="EMBL" id="RKQ63913.1"/>
    </source>
</evidence>
<evidence type="ECO:0000256" key="3">
    <source>
        <dbReference type="ARBA" id="ARBA00005169"/>
    </source>
</evidence>
<comment type="function">
    <text evidence="11">Catalyzes the hydrolysis of the adenine ring of phosphoribosyl-AMP.</text>
</comment>
<keyword evidence="11" id="KW-0479">Metal-binding</keyword>
<keyword evidence="14" id="KW-1185">Reference proteome</keyword>
<keyword evidence="7 11" id="KW-0963">Cytoplasm</keyword>
<sequence length="115" mass="12949">MLQVNEENLRVVDFEKGGGLVPVVVQDASTKEVLMVAYANREALEKTLKTGFAHYYSRSRKKLWKKGETSGNVQRVKKILVDCDGDTLLYVVNQEGVACHTGEYSCFFRTVGEEK</sequence>
<keyword evidence="8 11" id="KW-0028">Amino-acid biosynthesis</keyword>
<dbReference type="GO" id="GO:0008270">
    <property type="term" value="F:zinc ion binding"/>
    <property type="evidence" value="ECO:0007669"/>
    <property type="project" value="UniProtKB-UniRule"/>
</dbReference>
<name>A0A420W9A1_9BACT</name>
<comment type="catalytic activity">
    <reaction evidence="1 11">
        <text>1-(5-phospho-beta-D-ribosyl)-5'-AMP + H2O = 1-(5-phospho-beta-D-ribosyl)-5-[(5-phospho-beta-D-ribosylamino)methylideneamino]imidazole-4-carboxamide</text>
        <dbReference type="Rhea" id="RHEA:20049"/>
        <dbReference type="ChEBI" id="CHEBI:15377"/>
        <dbReference type="ChEBI" id="CHEBI:58435"/>
        <dbReference type="ChEBI" id="CHEBI:59457"/>
        <dbReference type="EC" id="3.5.4.19"/>
    </reaction>
</comment>
<dbReference type="InterPro" id="IPR002496">
    <property type="entry name" value="PRib_AMP_CycHydrolase_dom"/>
</dbReference>
<organism evidence="13 14">
    <name type="scientific">Thermovibrio guaymasensis</name>
    <dbReference type="NCBI Taxonomy" id="240167"/>
    <lineage>
        <taxon>Bacteria</taxon>
        <taxon>Pseudomonadati</taxon>
        <taxon>Aquificota</taxon>
        <taxon>Aquificia</taxon>
        <taxon>Desulfurobacteriales</taxon>
        <taxon>Desulfurobacteriaceae</taxon>
        <taxon>Thermovibrio</taxon>
    </lineage>
</organism>
<feature type="binding site" evidence="11">
    <location>
        <position position="82"/>
    </location>
    <ligand>
        <name>Mg(2+)</name>
        <dbReference type="ChEBI" id="CHEBI:18420"/>
    </ligand>
</feature>
<comment type="catalytic activity">
    <reaction evidence="2">
        <text>1-(5-phospho-beta-D-ribosyl)-ATP + H2O = 1-(5-phospho-beta-D-ribosyl)-5'-AMP + diphosphate + H(+)</text>
        <dbReference type="Rhea" id="RHEA:22828"/>
        <dbReference type="ChEBI" id="CHEBI:15377"/>
        <dbReference type="ChEBI" id="CHEBI:15378"/>
        <dbReference type="ChEBI" id="CHEBI:33019"/>
        <dbReference type="ChEBI" id="CHEBI:59457"/>
        <dbReference type="ChEBI" id="CHEBI:73183"/>
        <dbReference type="EC" id="3.6.1.31"/>
    </reaction>
</comment>
<evidence type="ECO:0000259" key="12">
    <source>
        <dbReference type="Pfam" id="PF01502"/>
    </source>
</evidence>
<evidence type="ECO:0000256" key="8">
    <source>
        <dbReference type="ARBA" id="ARBA00022605"/>
    </source>
</evidence>
<dbReference type="HAMAP" id="MF_01021">
    <property type="entry name" value="HisI"/>
    <property type="match status" value="1"/>
</dbReference>
<keyword evidence="11" id="KW-0862">Zinc</keyword>
<keyword evidence="9 11" id="KW-0378">Hydrolase</keyword>
<evidence type="ECO:0000256" key="5">
    <source>
        <dbReference type="ARBA" id="ARBA00007731"/>
    </source>
</evidence>
<evidence type="ECO:0000313" key="14">
    <source>
        <dbReference type="Proteomes" id="UP000280881"/>
    </source>
</evidence>
<keyword evidence="11" id="KW-0460">Magnesium</keyword>
<comment type="cofactor">
    <cofactor evidence="11">
        <name>Zn(2+)</name>
        <dbReference type="ChEBI" id="CHEBI:29105"/>
    </cofactor>
    <text evidence="11">Binds 1 zinc ion per subunit.</text>
</comment>
<accession>A0A420W9A1</accession>
<comment type="subcellular location">
    <subcellularLocation>
        <location evidence="11">Cytoplasm</location>
    </subcellularLocation>
</comment>
<dbReference type="UniPathway" id="UPA00031">
    <property type="reaction ID" value="UER00008"/>
</dbReference>
<comment type="pathway">
    <text evidence="4">Amino-acid biosynthesis; L-histidine biosynthesis; L-histidine from 5-phospho-alpha-D-ribose 1-diphosphate: step 2/9.</text>
</comment>
<dbReference type="Proteomes" id="UP000280881">
    <property type="component" value="Unassembled WGS sequence"/>
</dbReference>
<dbReference type="InterPro" id="IPR038019">
    <property type="entry name" value="PRib_AMP_CycHydrolase_sf"/>
</dbReference>
<dbReference type="Pfam" id="PF01502">
    <property type="entry name" value="PRA-CH"/>
    <property type="match status" value="1"/>
</dbReference>
<dbReference type="OrthoDB" id="9795769at2"/>
<reference evidence="13 14" key="1">
    <citation type="submission" date="2018-10" db="EMBL/GenBank/DDBJ databases">
        <title>Genomic Encyclopedia of Type Strains, Phase IV (KMG-IV): sequencing the most valuable type-strain genomes for metagenomic binning, comparative biology and taxonomic classification.</title>
        <authorList>
            <person name="Goeker M."/>
        </authorList>
    </citation>
    <scope>NUCLEOTIDE SEQUENCE [LARGE SCALE GENOMIC DNA]</scope>
    <source>
        <strain evidence="13 14">DSM 15521</strain>
    </source>
</reference>
<gene>
    <name evidence="11" type="primary">hisI</name>
    <name evidence="13" type="ORF">C7457_0800</name>
</gene>
<dbReference type="GO" id="GO:0004636">
    <property type="term" value="F:phosphoribosyl-ATP diphosphatase activity"/>
    <property type="evidence" value="ECO:0007669"/>
    <property type="project" value="UniProtKB-EC"/>
</dbReference>
<dbReference type="EMBL" id="RBIE01000001">
    <property type="protein sequence ID" value="RKQ63913.1"/>
    <property type="molecule type" value="Genomic_DNA"/>
</dbReference>
<dbReference type="RefSeq" id="WP_121170218.1">
    <property type="nucleotide sequence ID" value="NZ_RBIE01000001.1"/>
</dbReference>
<feature type="binding site" evidence="11">
    <location>
        <position position="106"/>
    </location>
    <ligand>
        <name>Zn(2+)</name>
        <dbReference type="ChEBI" id="CHEBI:29105"/>
        <note>ligand shared between dimeric partners</note>
    </ligand>
</feature>
<evidence type="ECO:0000256" key="9">
    <source>
        <dbReference type="ARBA" id="ARBA00022801"/>
    </source>
</evidence>
<evidence type="ECO:0000256" key="2">
    <source>
        <dbReference type="ARBA" id="ARBA00001460"/>
    </source>
</evidence>